<gene>
    <name evidence="2" type="ORF">BDFB_006912</name>
</gene>
<evidence type="ECO:0000313" key="2">
    <source>
        <dbReference type="EMBL" id="RZC34276.1"/>
    </source>
</evidence>
<feature type="transmembrane region" description="Helical" evidence="1">
    <location>
        <begin position="6"/>
        <end position="27"/>
    </location>
</feature>
<keyword evidence="1" id="KW-0472">Membrane</keyword>
<protein>
    <submittedName>
        <fullName evidence="2">Uncharacterized protein</fullName>
    </submittedName>
</protein>
<proteinExistence type="predicted"/>
<reference evidence="2 3" key="1">
    <citation type="submission" date="2017-03" db="EMBL/GenBank/DDBJ databases">
        <title>Genome of the blue death feigning beetle - Asbolus verrucosus.</title>
        <authorList>
            <person name="Rider S.D."/>
        </authorList>
    </citation>
    <scope>NUCLEOTIDE SEQUENCE [LARGE SCALE GENOMIC DNA]</scope>
    <source>
        <strain evidence="2">Butters</strain>
        <tissue evidence="2">Head and leg muscle</tissue>
    </source>
</reference>
<keyword evidence="1" id="KW-0812">Transmembrane</keyword>
<evidence type="ECO:0000313" key="3">
    <source>
        <dbReference type="Proteomes" id="UP000292052"/>
    </source>
</evidence>
<feature type="non-terminal residue" evidence="2">
    <location>
        <position position="1"/>
    </location>
</feature>
<keyword evidence="1" id="KW-1133">Transmembrane helix</keyword>
<comment type="caution">
    <text evidence="2">The sequence shown here is derived from an EMBL/GenBank/DDBJ whole genome shotgun (WGS) entry which is preliminary data.</text>
</comment>
<dbReference type="EMBL" id="QDEB01081496">
    <property type="protein sequence ID" value="RZC34276.1"/>
    <property type="molecule type" value="Genomic_DNA"/>
</dbReference>
<dbReference type="OrthoDB" id="8117927at2759"/>
<dbReference type="AlphaFoldDB" id="A0A482VNJ5"/>
<sequence length="165" mass="19152">FQIPLYLIVLSALLCTINTSPVSYQYVRFIRNERMRAAPATRRSRSYGFSNNEVFSSTHVWNGDDILHPRANSLIFEEHRGHVTPDFSNGLSYPDPLLLTGRAAKRAASVLYRKPLFFEEINHVESLLSNQEQRRRSGLAGNKLGSLRPHLPFYRFKQDSYRYFK</sequence>
<dbReference type="Proteomes" id="UP000292052">
    <property type="component" value="Unassembled WGS sequence"/>
</dbReference>
<evidence type="ECO:0000256" key="1">
    <source>
        <dbReference type="SAM" id="Phobius"/>
    </source>
</evidence>
<name>A0A482VNJ5_ASBVE</name>
<organism evidence="2 3">
    <name type="scientific">Asbolus verrucosus</name>
    <name type="common">Desert ironclad beetle</name>
    <dbReference type="NCBI Taxonomy" id="1661398"/>
    <lineage>
        <taxon>Eukaryota</taxon>
        <taxon>Metazoa</taxon>
        <taxon>Ecdysozoa</taxon>
        <taxon>Arthropoda</taxon>
        <taxon>Hexapoda</taxon>
        <taxon>Insecta</taxon>
        <taxon>Pterygota</taxon>
        <taxon>Neoptera</taxon>
        <taxon>Endopterygota</taxon>
        <taxon>Coleoptera</taxon>
        <taxon>Polyphaga</taxon>
        <taxon>Cucujiformia</taxon>
        <taxon>Tenebrionidae</taxon>
        <taxon>Pimeliinae</taxon>
        <taxon>Asbolus</taxon>
    </lineage>
</organism>
<accession>A0A482VNJ5</accession>
<keyword evidence="3" id="KW-1185">Reference proteome</keyword>